<dbReference type="InterPro" id="IPR011042">
    <property type="entry name" value="6-blade_b-propeller_TolB-like"/>
</dbReference>
<dbReference type="GO" id="GO:0008270">
    <property type="term" value="F:zinc ion binding"/>
    <property type="evidence" value="ECO:0007669"/>
    <property type="project" value="UniProtKB-KW"/>
</dbReference>
<reference evidence="1" key="1">
    <citation type="journal article" date="2012" name="Nature">
        <title>The oyster genome reveals stress adaptation and complexity of shell formation.</title>
        <authorList>
            <person name="Zhang G."/>
            <person name="Fang X."/>
            <person name="Guo X."/>
            <person name="Li L."/>
            <person name="Luo R."/>
            <person name="Xu F."/>
            <person name="Yang P."/>
            <person name="Zhang L."/>
            <person name="Wang X."/>
            <person name="Qi H."/>
            <person name="Xiong Z."/>
            <person name="Que H."/>
            <person name="Xie Y."/>
            <person name="Holland P.W."/>
            <person name="Paps J."/>
            <person name="Zhu Y."/>
            <person name="Wu F."/>
            <person name="Chen Y."/>
            <person name="Wang J."/>
            <person name="Peng C."/>
            <person name="Meng J."/>
            <person name="Yang L."/>
            <person name="Liu J."/>
            <person name="Wen B."/>
            <person name="Zhang N."/>
            <person name="Huang Z."/>
            <person name="Zhu Q."/>
            <person name="Feng Y."/>
            <person name="Mount A."/>
            <person name="Hedgecock D."/>
            <person name="Xu Z."/>
            <person name="Liu Y."/>
            <person name="Domazet-Loso T."/>
            <person name="Du Y."/>
            <person name="Sun X."/>
            <person name="Zhang S."/>
            <person name="Liu B."/>
            <person name="Cheng P."/>
            <person name="Jiang X."/>
            <person name="Li J."/>
            <person name="Fan D."/>
            <person name="Wang W."/>
            <person name="Fu W."/>
            <person name="Wang T."/>
            <person name="Wang B."/>
            <person name="Zhang J."/>
            <person name="Peng Z."/>
            <person name="Li Y."/>
            <person name="Li N."/>
            <person name="Wang J."/>
            <person name="Chen M."/>
            <person name="He Y."/>
            <person name="Tan F."/>
            <person name="Song X."/>
            <person name="Zheng Q."/>
            <person name="Huang R."/>
            <person name="Yang H."/>
            <person name="Du X."/>
            <person name="Chen L."/>
            <person name="Yang M."/>
            <person name="Gaffney P.M."/>
            <person name="Wang S."/>
            <person name="Luo L."/>
            <person name="She Z."/>
            <person name="Ming Y."/>
            <person name="Huang W."/>
            <person name="Zhang S."/>
            <person name="Huang B."/>
            <person name="Zhang Y."/>
            <person name="Qu T."/>
            <person name="Ni P."/>
            <person name="Miao G."/>
            <person name="Wang J."/>
            <person name="Wang Q."/>
            <person name="Steinberg C.E."/>
            <person name="Wang H."/>
            <person name="Li N."/>
            <person name="Qian L."/>
            <person name="Zhang G."/>
            <person name="Li Y."/>
            <person name="Yang H."/>
            <person name="Liu X."/>
            <person name="Wang J."/>
            <person name="Yin Y."/>
            <person name="Wang J."/>
        </authorList>
    </citation>
    <scope>NUCLEOTIDE SEQUENCE [LARGE SCALE GENOMIC DNA]</scope>
    <source>
        <strain evidence="1">05x7-T-G4-1.051#20</strain>
    </source>
</reference>
<dbReference type="GO" id="GO:0000209">
    <property type="term" value="P:protein polyubiquitination"/>
    <property type="evidence" value="ECO:0007669"/>
    <property type="project" value="TreeGrafter"/>
</dbReference>
<sequence>MKLFNPQRKLVKSVQTKSGNKPQDISVTSSGDLVYTDESDRTVNKVKNKHIETITLQEWSPRSVCITSFDDLLVVMKSNDKQTKVVRYSGYEEKQCIQHDDKGQPLYSYGSTKYICENRNLDICVSDFGARAVVVVNQAGKLRFTYTGPPFTTKGSFNPYSITADRQGRILTADADHNIIHILDQDGQLIRYIDSSHLEGTYGLCVDPRDNLFVTEWARGNVKKIQYYMETNCVDFL</sequence>
<dbReference type="PANTHER" id="PTHR24104">
    <property type="entry name" value="E3 UBIQUITIN-PROTEIN LIGASE NHLRC1-RELATED"/>
    <property type="match status" value="1"/>
</dbReference>
<dbReference type="EMBL" id="JH817208">
    <property type="protein sequence ID" value="EKC27133.1"/>
    <property type="molecule type" value="Genomic_DNA"/>
</dbReference>
<dbReference type="Gene3D" id="2.120.10.30">
    <property type="entry name" value="TolB, C-terminal domain"/>
    <property type="match status" value="1"/>
</dbReference>
<dbReference type="PANTHER" id="PTHR24104:SF25">
    <property type="entry name" value="PROTEIN LIN-41"/>
    <property type="match status" value="1"/>
</dbReference>
<evidence type="ECO:0000313" key="1">
    <source>
        <dbReference type="EMBL" id="EKC27133.1"/>
    </source>
</evidence>
<dbReference type="HOGENOM" id="CLU_007742_4_0_1"/>
<dbReference type="InterPro" id="IPR050952">
    <property type="entry name" value="TRIM-NHL_E3_ligases"/>
</dbReference>
<name>K1PZQ2_MAGGI</name>
<organism evidence="1">
    <name type="scientific">Magallana gigas</name>
    <name type="common">Pacific oyster</name>
    <name type="synonym">Crassostrea gigas</name>
    <dbReference type="NCBI Taxonomy" id="29159"/>
    <lineage>
        <taxon>Eukaryota</taxon>
        <taxon>Metazoa</taxon>
        <taxon>Spiralia</taxon>
        <taxon>Lophotrochozoa</taxon>
        <taxon>Mollusca</taxon>
        <taxon>Bivalvia</taxon>
        <taxon>Autobranchia</taxon>
        <taxon>Pteriomorphia</taxon>
        <taxon>Ostreida</taxon>
        <taxon>Ostreoidea</taxon>
        <taxon>Ostreidae</taxon>
        <taxon>Magallana</taxon>
    </lineage>
</organism>
<dbReference type="InParanoid" id="K1PZQ2"/>
<proteinExistence type="predicted"/>
<dbReference type="GO" id="GO:0061630">
    <property type="term" value="F:ubiquitin protein ligase activity"/>
    <property type="evidence" value="ECO:0007669"/>
    <property type="project" value="TreeGrafter"/>
</dbReference>
<dbReference type="SUPFAM" id="SSF101898">
    <property type="entry name" value="NHL repeat"/>
    <property type="match status" value="1"/>
</dbReference>
<accession>K1PZQ2</accession>
<dbReference type="GO" id="GO:0043161">
    <property type="term" value="P:proteasome-mediated ubiquitin-dependent protein catabolic process"/>
    <property type="evidence" value="ECO:0007669"/>
    <property type="project" value="TreeGrafter"/>
</dbReference>
<dbReference type="AlphaFoldDB" id="K1PZQ2"/>
<protein>
    <submittedName>
        <fullName evidence="1">Tripartite motif-containing protein 2</fullName>
    </submittedName>
</protein>
<gene>
    <name evidence="1" type="ORF">CGI_10013267</name>
</gene>